<protein>
    <submittedName>
        <fullName evidence="8">Acyl-CoA dehydrogenase</fullName>
        <ecNumber evidence="8">1.3.8.7</ecNumber>
    </submittedName>
</protein>
<evidence type="ECO:0000256" key="4">
    <source>
        <dbReference type="ARBA" id="ARBA00022827"/>
    </source>
</evidence>
<evidence type="ECO:0000259" key="7">
    <source>
        <dbReference type="Pfam" id="PF02771"/>
    </source>
</evidence>
<dbReference type="SUPFAM" id="SSF47203">
    <property type="entry name" value="Acyl-CoA dehydrogenase C-terminal domain-like"/>
    <property type="match status" value="1"/>
</dbReference>
<proteinExistence type="inferred from homology"/>
<dbReference type="InterPro" id="IPR009100">
    <property type="entry name" value="AcylCoA_DH/oxidase_NM_dom_sf"/>
</dbReference>
<evidence type="ECO:0000256" key="3">
    <source>
        <dbReference type="ARBA" id="ARBA00022630"/>
    </source>
</evidence>
<dbReference type="GO" id="GO:0070991">
    <property type="term" value="F:medium-chain fatty acyl-CoA dehydrogenase activity"/>
    <property type="evidence" value="ECO:0007669"/>
    <property type="project" value="UniProtKB-EC"/>
</dbReference>
<dbReference type="Pfam" id="PF02771">
    <property type="entry name" value="Acyl-CoA_dh_N"/>
    <property type="match status" value="1"/>
</dbReference>
<dbReference type="GO" id="GO:0050660">
    <property type="term" value="F:flavin adenine dinucleotide binding"/>
    <property type="evidence" value="ECO:0007669"/>
    <property type="project" value="InterPro"/>
</dbReference>
<evidence type="ECO:0000313" key="8">
    <source>
        <dbReference type="EMBL" id="MBB5781556.1"/>
    </source>
</evidence>
<dbReference type="PANTHER" id="PTHR43884">
    <property type="entry name" value="ACYL-COA DEHYDROGENASE"/>
    <property type="match status" value="1"/>
</dbReference>
<accession>A0A7W9LF55</accession>
<keyword evidence="5 8" id="KW-0560">Oxidoreductase</keyword>
<dbReference type="PANTHER" id="PTHR43884:SF20">
    <property type="entry name" value="ACYL-COA DEHYDROGENASE FADE28"/>
    <property type="match status" value="1"/>
</dbReference>
<dbReference type="Gene3D" id="1.20.140.10">
    <property type="entry name" value="Butyryl-CoA Dehydrogenase, subunit A, domain 3"/>
    <property type="match status" value="1"/>
</dbReference>
<reference evidence="8 9" key="1">
    <citation type="submission" date="2020-08" db="EMBL/GenBank/DDBJ databases">
        <title>Sequencing the genomes of 1000 actinobacteria strains.</title>
        <authorList>
            <person name="Klenk H.-P."/>
        </authorList>
    </citation>
    <scope>NUCLEOTIDE SEQUENCE [LARGE SCALE GENOMIC DNA]</scope>
    <source>
        <strain evidence="8 9">DSM 45507</strain>
    </source>
</reference>
<evidence type="ECO:0000259" key="6">
    <source>
        <dbReference type="Pfam" id="PF00441"/>
    </source>
</evidence>
<evidence type="ECO:0000256" key="5">
    <source>
        <dbReference type="ARBA" id="ARBA00023002"/>
    </source>
</evidence>
<evidence type="ECO:0000256" key="1">
    <source>
        <dbReference type="ARBA" id="ARBA00001974"/>
    </source>
</evidence>
<dbReference type="Gene3D" id="1.10.540.10">
    <property type="entry name" value="Acyl-CoA dehydrogenase/oxidase, N-terminal domain"/>
    <property type="match status" value="1"/>
</dbReference>
<name>A0A7W9LF55_9ACTN</name>
<dbReference type="AlphaFoldDB" id="A0A7W9LF55"/>
<keyword evidence="9" id="KW-1185">Reference proteome</keyword>
<dbReference type="EMBL" id="JACHMB010000001">
    <property type="protein sequence ID" value="MBB5781556.1"/>
    <property type="molecule type" value="Genomic_DNA"/>
</dbReference>
<feature type="domain" description="Acyl-CoA dehydrogenase/oxidase C-terminal" evidence="6">
    <location>
        <begin position="190"/>
        <end position="303"/>
    </location>
</feature>
<evidence type="ECO:0000256" key="2">
    <source>
        <dbReference type="ARBA" id="ARBA00009347"/>
    </source>
</evidence>
<evidence type="ECO:0000313" key="9">
    <source>
        <dbReference type="Proteomes" id="UP000579153"/>
    </source>
</evidence>
<dbReference type="InterPro" id="IPR036250">
    <property type="entry name" value="AcylCo_DH-like_C"/>
</dbReference>
<dbReference type="RefSeq" id="WP_185074837.1">
    <property type="nucleotide sequence ID" value="NZ_JACHMB010000001.1"/>
</dbReference>
<keyword evidence="4" id="KW-0274">FAD</keyword>
<dbReference type="InterPro" id="IPR013786">
    <property type="entry name" value="AcylCoA_DH/ox_N"/>
</dbReference>
<dbReference type="EC" id="1.3.8.7" evidence="8"/>
<sequence length="343" mass="35825">MNDDLRAEIRAAVTAILDRQGEDRTGGQRAWKELCEGGFHLVGVPEAVGGSGGSLSELAVVVDVAAFHAVPVPVAETAFLAGWLLARAGLSVPEGLAVASLDEARGHWQDGVLRLSGRLRVPWARHAGHVVTMVRCGEENVVALIPGDAGAELVTAENLAGEPRDVLVLEGVAAAASAAAPPGLDTDALLMRGALARSVQLAAAARAVLVSARHYVTEREQFGRPLARFQAVQQHLAALAAEITAMQVSAEAAVAAVEHEDADAEVAIAAAKATTSAGAQQVAAIGHQLHGALGYSSEHHLGAVTTRLWAWRDEFGNESHWHDHLAAALQDRAWWPLLTGGAR</sequence>
<gene>
    <name evidence="8" type="ORF">HD596_008312</name>
</gene>
<comment type="similarity">
    <text evidence="2">Belongs to the acyl-CoA dehydrogenase family.</text>
</comment>
<dbReference type="InterPro" id="IPR037069">
    <property type="entry name" value="AcylCoA_DH/ox_N_sf"/>
</dbReference>
<keyword evidence="3" id="KW-0285">Flavoprotein</keyword>
<feature type="domain" description="Acyl-CoA dehydrogenase/oxidase N-terminal" evidence="7">
    <location>
        <begin position="22"/>
        <end position="73"/>
    </location>
</feature>
<comment type="caution">
    <text evidence="8">The sequence shown here is derived from an EMBL/GenBank/DDBJ whole genome shotgun (WGS) entry which is preliminary data.</text>
</comment>
<dbReference type="Proteomes" id="UP000579153">
    <property type="component" value="Unassembled WGS sequence"/>
</dbReference>
<dbReference type="SUPFAM" id="SSF56645">
    <property type="entry name" value="Acyl-CoA dehydrogenase NM domain-like"/>
    <property type="match status" value="1"/>
</dbReference>
<dbReference type="Pfam" id="PF00441">
    <property type="entry name" value="Acyl-CoA_dh_1"/>
    <property type="match status" value="1"/>
</dbReference>
<comment type="cofactor">
    <cofactor evidence="1">
        <name>FAD</name>
        <dbReference type="ChEBI" id="CHEBI:57692"/>
    </cofactor>
</comment>
<organism evidence="8 9">
    <name type="scientific">Nonomuraea jabiensis</name>
    <dbReference type="NCBI Taxonomy" id="882448"/>
    <lineage>
        <taxon>Bacteria</taxon>
        <taxon>Bacillati</taxon>
        <taxon>Actinomycetota</taxon>
        <taxon>Actinomycetes</taxon>
        <taxon>Streptosporangiales</taxon>
        <taxon>Streptosporangiaceae</taxon>
        <taxon>Nonomuraea</taxon>
    </lineage>
</organism>
<dbReference type="InterPro" id="IPR009075">
    <property type="entry name" value="AcylCo_DH/oxidase_C"/>
</dbReference>